<comment type="pathway">
    <text evidence="1">Amino-acid biosynthesis; L-asparagine biosynthesis; L-asparagine from L-aspartate (L-Gln route): step 1/1.</text>
</comment>
<dbReference type="PROSITE" id="PS51278">
    <property type="entry name" value="GATASE_TYPE_2"/>
    <property type="match status" value="1"/>
</dbReference>
<dbReference type="InterPro" id="IPR033738">
    <property type="entry name" value="AsnB_N"/>
</dbReference>
<dbReference type="SUPFAM" id="SSF56235">
    <property type="entry name" value="N-terminal nucleophile aminohydrolases (Ntn hydrolases)"/>
    <property type="match status" value="1"/>
</dbReference>
<dbReference type="PANTHER" id="PTHR43284">
    <property type="entry name" value="ASPARAGINE SYNTHETASE (GLUTAMINE-HYDROLYZING)"/>
    <property type="match status" value="1"/>
</dbReference>
<evidence type="ECO:0000256" key="1">
    <source>
        <dbReference type="ARBA" id="ARBA00005187"/>
    </source>
</evidence>
<evidence type="ECO:0000313" key="13">
    <source>
        <dbReference type="EMBL" id="MBA9051757.1"/>
    </source>
</evidence>
<dbReference type="GO" id="GO:0004066">
    <property type="term" value="F:asparagine synthase (glutamine-hydrolyzing) activity"/>
    <property type="evidence" value="ECO:0007669"/>
    <property type="project" value="UniProtKB-EC"/>
</dbReference>
<evidence type="ECO:0000256" key="9">
    <source>
        <dbReference type="PIRSR" id="PIRSR001589-1"/>
    </source>
</evidence>
<dbReference type="Gene3D" id="3.40.50.620">
    <property type="entry name" value="HUPs"/>
    <property type="match status" value="1"/>
</dbReference>
<evidence type="ECO:0000259" key="12">
    <source>
        <dbReference type="PROSITE" id="PS51278"/>
    </source>
</evidence>
<feature type="binding site" evidence="10">
    <location>
        <position position="291"/>
    </location>
    <ligand>
        <name>ATP</name>
        <dbReference type="ChEBI" id="CHEBI:30616"/>
    </ligand>
</feature>
<keyword evidence="5 10" id="KW-0067">ATP-binding</keyword>
<evidence type="ECO:0000256" key="6">
    <source>
        <dbReference type="ARBA" id="ARBA00022888"/>
    </source>
</evidence>
<dbReference type="PIRSF" id="PIRSF001589">
    <property type="entry name" value="Asn_synthetase_glu-h"/>
    <property type="match status" value="1"/>
</dbReference>
<feature type="binding site" evidence="10">
    <location>
        <begin position="377"/>
        <end position="378"/>
    </location>
    <ligand>
        <name>ATP</name>
        <dbReference type="ChEBI" id="CHEBI:30616"/>
    </ligand>
</feature>
<evidence type="ECO:0000256" key="10">
    <source>
        <dbReference type="PIRSR" id="PIRSR001589-2"/>
    </source>
</evidence>
<dbReference type="GO" id="GO:0005524">
    <property type="term" value="F:ATP binding"/>
    <property type="evidence" value="ECO:0007669"/>
    <property type="project" value="UniProtKB-KW"/>
</dbReference>
<gene>
    <name evidence="13" type="ORF">HDA42_000935</name>
</gene>
<dbReference type="CDD" id="cd00712">
    <property type="entry name" value="AsnB"/>
    <property type="match status" value="1"/>
</dbReference>
<feature type="binding site" evidence="10">
    <location>
        <position position="102"/>
    </location>
    <ligand>
        <name>L-glutamine</name>
        <dbReference type="ChEBI" id="CHEBI:58359"/>
    </ligand>
</feature>
<keyword evidence="14" id="KW-1185">Reference proteome</keyword>
<dbReference type="GO" id="GO:0005829">
    <property type="term" value="C:cytosol"/>
    <property type="evidence" value="ECO:0007669"/>
    <property type="project" value="TreeGrafter"/>
</dbReference>
<keyword evidence="7 9" id="KW-0315">Glutamine amidotransferase</keyword>
<evidence type="ECO:0000256" key="11">
    <source>
        <dbReference type="PIRSR" id="PIRSR001589-3"/>
    </source>
</evidence>
<keyword evidence="4 10" id="KW-0547">Nucleotide-binding</keyword>
<comment type="caution">
    <text evidence="13">The sequence shown here is derived from an EMBL/GenBank/DDBJ whole genome shotgun (WGS) entry which is preliminary data.</text>
</comment>
<comment type="catalytic activity">
    <reaction evidence="8">
        <text>L-aspartate + L-glutamine + ATP + H2O = L-asparagine + L-glutamate + AMP + diphosphate + H(+)</text>
        <dbReference type="Rhea" id="RHEA:12228"/>
        <dbReference type="ChEBI" id="CHEBI:15377"/>
        <dbReference type="ChEBI" id="CHEBI:15378"/>
        <dbReference type="ChEBI" id="CHEBI:29985"/>
        <dbReference type="ChEBI" id="CHEBI:29991"/>
        <dbReference type="ChEBI" id="CHEBI:30616"/>
        <dbReference type="ChEBI" id="CHEBI:33019"/>
        <dbReference type="ChEBI" id="CHEBI:58048"/>
        <dbReference type="ChEBI" id="CHEBI:58359"/>
        <dbReference type="ChEBI" id="CHEBI:456215"/>
        <dbReference type="EC" id="6.3.5.4"/>
    </reaction>
</comment>
<feature type="binding site" evidence="10">
    <location>
        <position position="261"/>
    </location>
    <ligand>
        <name>ATP</name>
        <dbReference type="ChEBI" id="CHEBI:30616"/>
    </ligand>
</feature>
<dbReference type="InterPro" id="IPR001962">
    <property type="entry name" value="Asn_synthase"/>
</dbReference>
<evidence type="ECO:0000256" key="2">
    <source>
        <dbReference type="ARBA" id="ARBA00005752"/>
    </source>
</evidence>
<dbReference type="InterPro" id="IPR017932">
    <property type="entry name" value="GATase_2_dom"/>
</dbReference>
<dbReference type="InterPro" id="IPR029055">
    <property type="entry name" value="Ntn_hydrolases_N"/>
</dbReference>
<dbReference type="Proteomes" id="UP000577386">
    <property type="component" value="Unassembled WGS sequence"/>
</dbReference>
<dbReference type="Pfam" id="PF00733">
    <property type="entry name" value="Asn_synthase"/>
    <property type="match status" value="1"/>
</dbReference>
<feature type="domain" description="Glutamine amidotransferase type-2" evidence="12">
    <location>
        <begin position="2"/>
        <end position="214"/>
    </location>
</feature>
<protein>
    <recommendedName>
        <fullName evidence="3">asparagine synthase (glutamine-hydrolyzing)</fullName>
        <ecNumber evidence="3">6.3.5.4</ecNumber>
    </recommendedName>
</protein>
<sequence>MCGITGWVSFDRDLSAEATTLHAMTETMACRGPDDRGTWTEGPAALGHRRLAIIDLPGGRQPMSLATPEGTVALVYSGETYNFTELRRELTDRGHRFTTDSDTEVVLHAYVEWGDAFAERLNGMYAFAIWDGRRDKLVMIRDRMGIKPFYYYRTPDGVLFGSEPKAILANPLARPRVTLDGLRELLVMIKTPGHAVWDGMREVEPGTVVTVDRSGLSTRVYWRLQTRPHEDDRDTTIATVRTLLDDIVRRQLVADVPRCTLLSGGLDSSAMTAIAARQLAEQGQTVRSFAVDFVGQTENFVADELRGTPDTPFVHDVARSSGTDHQDIVLDAEALADPAVREQVIRARDLPAGFGDMDASLLLLFRAIRQKSTVALSGESADEVFGGYLQFFDEDARSADTFPWLVRFGRHFGDDSDVLRTDLVKQLDLERYTADGYRTAVAGIERLAGESDFEFRMRQICHLHLTRFVRILLDRKDRMSMATGLEVRVPFCDHRLVEYVFNTPWALKSFDGREKSLLREAAKDVLPQSVYDRVKSPYPSTQDPRYARALQAQAKDLLARPSHRVFDLVDRDRVRKAAEREAPVSDQAARRGLERTLDLAQWLDLYAPELVLG</sequence>
<evidence type="ECO:0000256" key="8">
    <source>
        <dbReference type="ARBA" id="ARBA00048741"/>
    </source>
</evidence>
<dbReference type="RefSeq" id="WP_128788660.1">
    <property type="nucleotide sequence ID" value="NZ_BAAAHW010000002.1"/>
</dbReference>
<feature type="site" description="Important for beta-aspartyl-AMP intermediate formation" evidence="11">
    <location>
        <position position="379"/>
    </location>
</feature>
<dbReference type="InterPro" id="IPR014729">
    <property type="entry name" value="Rossmann-like_a/b/a_fold"/>
</dbReference>
<reference evidence="13 14" key="1">
    <citation type="submission" date="2020-08" db="EMBL/GenBank/DDBJ databases">
        <title>Sequencing the genomes of 1000 actinobacteria strains.</title>
        <authorList>
            <person name="Klenk H.-P."/>
        </authorList>
    </citation>
    <scope>NUCLEOTIDE SEQUENCE [LARGE SCALE GENOMIC DNA]</scope>
    <source>
        <strain evidence="13 14">DSM 41827</strain>
    </source>
</reference>
<dbReference type="InterPro" id="IPR051786">
    <property type="entry name" value="ASN_synthetase/amidase"/>
</dbReference>
<accession>A0A7W3NJN0</accession>
<comment type="similarity">
    <text evidence="2">Belongs to the asparagine synthetase family.</text>
</comment>
<dbReference type="AlphaFoldDB" id="A0A7W3NJN0"/>
<dbReference type="Gene3D" id="3.60.20.10">
    <property type="entry name" value="Glutamine Phosphoribosylpyrophosphate, subunit 1, domain 1"/>
    <property type="match status" value="1"/>
</dbReference>
<proteinExistence type="inferred from homology"/>
<feature type="active site" description="For GATase activity" evidence="9">
    <location>
        <position position="2"/>
    </location>
</feature>
<evidence type="ECO:0000256" key="5">
    <source>
        <dbReference type="ARBA" id="ARBA00022840"/>
    </source>
</evidence>
<name>A0A7W3NJN0_STRMR</name>
<keyword evidence="9" id="KW-0028">Amino-acid biosynthesis</keyword>
<dbReference type="InterPro" id="IPR006426">
    <property type="entry name" value="Asn_synth_AEB"/>
</dbReference>
<evidence type="ECO:0000256" key="4">
    <source>
        <dbReference type="ARBA" id="ARBA00022741"/>
    </source>
</evidence>
<dbReference type="PANTHER" id="PTHR43284:SF1">
    <property type="entry name" value="ASPARAGINE SYNTHETASE"/>
    <property type="match status" value="1"/>
</dbReference>
<evidence type="ECO:0000256" key="7">
    <source>
        <dbReference type="ARBA" id="ARBA00022962"/>
    </source>
</evidence>
<dbReference type="GO" id="GO:0006529">
    <property type="term" value="P:asparagine biosynthetic process"/>
    <property type="evidence" value="ECO:0007669"/>
    <property type="project" value="UniProtKB-KW"/>
</dbReference>
<keyword evidence="6 9" id="KW-0061">Asparagine biosynthesis</keyword>
<evidence type="ECO:0000256" key="3">
    <source>
        <dbReference type="ARBA" id="ARBA00012737"/>
    </source>
</evidence>
<dbReference type="GeneID" id="93979470"/>
<dbReference type="Pfam" id="PF13537">
    <property type="entry name" value="GATase_7"/>
    <property type="match status" value="1"/>
</dbReference>
<dbReference type="EC" id="6.3.5.4" evidence="3"/>
<evidence type="ECO:0000313" key="14">
    <source>
        <dbReference type="Proteomes" id="UP000577386"/>
    </source>
</evidence>
<dbReference type="EMBL" id="JACJIJ010000002">
    <property type="protein sequence ID" value="MBA9051757.1"/>
    <property type="molecule type" value="Genomic_DNA"/>
</dbReference>
<dbReference type="SUPFAM" id="SSF52402">
    <property type="entry name" value="Adenine nucleotide alpha hydrolases-like"/>
    <property type="match status" value="1"/>
</dbReference>
<dbReference type="NCBIfam" id="TIGR01536">
    <property type="entry name" value="asn_synth_AEB"/>
    <property type="match status" value="1"/>
</dbReference>
<dbReference type="CDD" id="cd01991">
    <property type="entry name" value="Asn_synthase_B_C"/>
    <property type="match status" value="1"/>
</dbReference>
<keyword evidence="13" id="KW-0436">Ligase</keyword>
<organism evidence="13 14">
    <name type="scientific">Streptomyces murinus</name>
    <dbReference type="NCBI Taxonomy" id="33900"/>
    <lineage>
        <taxon>Bacteria</taxon>
        <taxon>Bacillati</taxon>
        <taxon>Actinomycetota</taxon>
        <taxon>Actinomycetes</taxon>
        <taxon>Kitasatosporales</taxon>
        <taxon>Streptomycetaceae</taxon>
        <taxon>Streptomyces</taxon>
    </lineage>
</organism>